<feature type="domain" description="AB hydrolase-1" evidence="1">
    <location>
        <begin position="9"/>
        <end position="224"/>
    </location>
</feature>
<name>A0ABW1KSE0_9PROT</name>
<dbReference type="EMBL" id="JBHPON010000001">
    <property type="protein sequence ID" value="MFC6034963.1"/>
    <property type="molecule type" value="Genomic_DNA"/>
</dbReference>
<dbReference type="GO" id="GO:0016787">
    <property type="term" value="F:hydrolase activity"/>
    <property type="evidence" value="ECO:0007669"/>
    <property type="project" value="UniProtKB-KW"/>
</dbReference>
<dbReference type="InterPro" id="IPR029058">
    <property type="entry name" value="AB_hydrolase_fold"/>
</dbReference>
<gene>
    <name evidence="2" type="ORF">ACFMB1_05370</name>
</gene>
<proteinExistence type="predicted"/>
<dbReference type="PANTHER" id="PTHR37017:SF11">
    <property type="entry name" value="ESTERASE_LIPASE_THIOESTERASE DOMAIN-CONTAINING PROTEIN"/>
    <property type="match status" value="1"/>
</dbReference>
<evidence type="ECO:0000313" key="2">
    <source>
        <dbReference type="EMBL" id="MFC6034963.1"/>
    </source>
</evidence>
<evidence type="ECO:0000313" key="3">
    <source>
        <dbReference type="Proteomes" id="UP001596116"/>
    </source>
</evidence>
<accession>A0ABW1KSE0</accession>
<dbReference type="Gene3D" id="3.40.50.1820">
    <property type="entry name" value="alpha/beta hydrolase"/>
    <property type="match status" value="1"/>
</dbReference>
<keyword evidence="2" id="KW-0378">Hydrolase</keyword>
<dbReference type="Proteomes" id="UP001596116">
    <property type="component" value="Unassembled WGS sequence"/>
</dbReference>
<dbReference type="Pfam" id="PF12697">
    <property type="entry name" value="Abhydrolase_6"/>
    <property type="match status" value="1"/>
</dbReference>
<comment type="caution">
    <text evidence="2">The sequence shown here is derived from an EMBL/GenBank/DDBJ whole genome shotgun (WGS) entry which is preliminary data.</text>
</comment>
<dbReference type="InterPro" id="IPR052897">
    <property type="entry name" value="Sec-Metab_Biosynth_Hydrolase"/>
</dbReference>
<dbReference type="RefSeq" id="WP_379879703.1">
    <property type="nucleotide sequence ID" value="NZ_JBHPON010000001.1"/>
</dbReference>
<protein>
    <submittedName>
        <fullName evidence="2">Alpha/beta fold hydrolase</fullName>
    </submittedName>
</protein>
<dbReference type="PANTHER" id="PTHR37017">
    <property type="entry name" value="AB HYDROLASE-1 DOMAIN-CONTAINING PROTEIN-RELATED"/>
    <property type="match status" value="1"/>
</dbReference>
<sequence length="230" mass="25374">MAMRSTTFILVHGAWWGGDWLWRDVTDRLRAEGHRVFAPTLTGLGPREHLAGNGVNLTTHIQDIVNLIKWEELTDIVLVGHSYGGMVISGVAEQVPEGTIRSIVYLDAFLPENGQSLSSIALNFKDVAGDHDPVPPPLFFAGDNLELRAVLEKGGTPHPRACFEEALTLNGARDRVATKTYVLAAVGDIFKPFYEKVKDDPSWRKETIGCSHMTMLEAPIETAEILLRAM</sequence>
<reference evidence="2 3" key="1">
    <citation type="submission" date="2024-09" db="EMBL/GenBank/DDBJ databases">
        <authorList>
            <person name="Zhang Z.-H."/>
        </authorList>
    </citation>
    <scope>NUCLEOTIDE SEQUENCE [LARGE SCALE GENOMIC DNA]</scope>
    <source>
        <strain evidence="2 3">HHTR114</strain>
    </source>
</reference>
<organism evidence="2 3">
    <name type="scientific">Hyphococcus aureus</name>
    <dbReference type="NCBI Taxonomy" id="2666033"/>
    <lineage>
        <taxon>Bacteria</taxon>
        <taxon>Pseudomonadati</taxon>
        <taxon>Pseudomonadota</taxon>
        <taxon>Alphaproteobacteria</taxon>
        <taxon>Parvularculales</taxon>
        <taxon>Parvularculaceae</taxon>
        <taxon>Hyphococcus</taxon>
    </lineage>
</organism>
<keyword evidence="3" id="KW-1185">Reference proteome</keyword>
<dbReference type="SUPFAM" id="SSF53474">
    <property type="entry name" value="alpha/beta-Hydrolases"/>
    <property type="match status" value="1"/>
</dbReference>
<evidence type="ECO:0000259" key="1">
    <source>
        <dbReference type="Pfam" id="PF12697"/>
    </source>
</evidence>
<dbReference type="InterPro" id="IPR000073">
    <property type="entry name" value="AB_hydrolase_1"/>
</dbReference>